<dbReference type="AlphaFoldDB" id="A0A172ZJQ1"/>
<dbReference type="STRING" id="1616788.AR543_18290"/>
<dbReference type="Proteomes" id="UP000078148">
    <property type="component" value="Chromosome"/>
</dbReference>
<dbReference type="RefSeq" id="WP_060535864.1">
    <property type="nucleotide sequence ID" value="NZ_CP013023.1"/>
</dbReference>
<evidence type="ECO:0000259" key="2">
    <source>
        <dbReference type="Pfam" id="PF13349"/>
    </source>
</evidence>
<keyword evidence="4" id="KW-1185">Reference proteome</keyword>
<evidence type="ECO:0000313" key="3">
    <source>
        <dbReference type="EMBL" id="ANF97769.1"/>
    </source>
</evidence>
<evidence type="ECO:0000256" key="1">
    <source>
        <dbReference type="SAM" id="Phobius"/>
    </source>
</evidence>
<evidence type="ECO:0000313" key="4">
    <source>
        <dbReference type="Proteomes" id="UP000078148"/>
    </source>
</evidence>
<dbReference type="InterPro" id="IPR025164">
    <property type="entry name" value="Toastrack_DUF4097"/>
</dbReference>
<organism evidence="3 4">
    <name type="scientific">Paenibacillus bovis</name>
    <dbReference type="NCBI Taxonomy" id="1616788"/>
    <lineage>
        <taxon>Bacteria</taxon>
        <taxon>Bacillati</taxon>
        <taxon>Bacillota</taxon>
        <taxon>Bacilli</taxon>
        <taxon>Bacillales</taxon>
        <taxon>Paenibacillaceae</taxon>
        <taxon>Paenibacillus</taxon>
    </lineage>
</organism>
<feature type="transmembrane region" description="Helical" evidence="1">
    <location>
        <begin position="7"/>
        <end position="24"/>
    </location>
</feature>
<sequence length="300" mass="32513">MKRSLSTGIAIIIVGVCVIGYWSYTHFNQQSTVHEQKSMPSTSIHSLNIRTSATDIELLPGEQDQITATLDGNMHTDSKENYSFTMIPEQGVMNVQVETQNNMFGIQLDPIDNLTLKIKIPSKTWDQITVMTSSGQMKLHDLAANRITTQSSSGDQQISGLQVAGTAIIQTSSGDITAEHNEAADSKWETTSGTIHSLQLSGQRTQITTSSGEIDYTEKQPVSDVELTTSSGDVNAKSAATSNSLQLQFTSSSGTANIQIPGMTFQEKSEHRITGMRGTGKLLQHIKVNTSSGDMKISQL</sequence>
<protein>
    <recommendedName>
        <fullName evidence="2">DUF4097 domain-containing protein</fullName>
    </recommendedName>
</protein>
<reference evidence="3 4" key="2">
    <citation type="journal article" date="2016" name="Int. J. Syst. Evol. Microbiol.">
        <title>Paenibacillus bovis sp. nov., isolated from raw yak (Bos grunniens) milk.</title>
        <authorList>
            <person name="Gao C."/>
            <person name="Han J."/>
            <person name="Liu Z."/>
            <person name="Xu X."/>
            <person name="Hang F."/>
            <person name="Wu Z."/>
        </authorList>
    </citation>
    <scope>NUCLEOTIDE SEQUENCE [LARGE SCALE GENOMIC DNA]</scope>
    <source>
        <strain evidence="3 4">BD3526</strain>
    </source>
</reference>
<reference evidence="4" key="1">
    <citation type="submission" date="2015-10" db="EMBL/GenBank/DDBJ databases">
        <title>Genome of Paenibacillus bovis sp. nov.</title>
        <authorList>
            <person name="Wu Z."/>
            <person name="Gao C."/>
            <person name="Liu Z."/>
            <person name="Zheng H."/>
        </authorList>
    </citation>
    <scope>NUCLEOTIDE SEQUENCE [LARGE SCALE GENOMIC DNA]</scope>
    <source>
        <strain evidence="4">BD3526</strain>
    </source>
</reference>
<dbReference type="OrthoDB" id="2606162at2"/>
<dbReference type="Gene3D" id="2.160.20.120">
    <property type="match status" value="1"/>
</dbReference>
<keyword evidence="1" id="KW-1133">Transmembrane helix</keyword>
<keyword evidence="1" id="KW-0472">Membrane</keyword>
<keyword evidence="1" id="KW-0812">Transmembrane</keyword>
<dbReference type="KEGG" id="pbv:AR543_18290"/>
<feature type="domain" description="DUF4097" evidence="2">
    <location>
        <begin position="44"/>
        <end position="297"/>
    </location>
</feature>
<dbReference type="EMBL" id="CP013023">
    <property type="protein sequence ID" value="ANF97769.1"/>
    <property type="molecule type" value="Genomic_DNA"/>
</dbReference>
<gene>
    <name evidence="3" type="ORF">AR543_18290</name>
</gene>
<accession>A0A172ZJQ1</accession>
<proteinExistence type="predicted"/>
<dbReference type="Pfam" id="PF13349">
    <property type="entry name" value="DUF4097"/>
    <property type="match status" value="1"/>
</dbReference>
<name>A0A172ZJQ1_9BACL</name>